<dbReference type="AlphaFoldDB" id="A0A2S6GLW9"/>
<comment type="caution">
    <text evidence="3">The sequence shown here is derived from an EMBL/GenBank/DDBJ whole genome shotgun (WGS) entry which is preliminary data.</text>
</comment>
<evidence type="ECO:0000256" key="1">
    <source>
        <dbReference type="SAM" id="MobiDB-lite"/>
    </source>
</evidence>
<feature type="compositionally biased region" description="Low complexity" evidence="1">
    <location>
        <begin position="189"/>
        <end position="204"/>
    </location>
</feature>
<keyword evidence="4" id="KW-1185">Reference proteome</keyword>
<feature type="compositionally biased region" description="Polar residues" evidence="1">
    <location>
        <begin position="23"/>
        <end position="34"/>
    </location>
</feature>
<dbReference type="RefSeq" id="WP_146108154.1">
    <property type="nucleotide sequence ID" value="NZ_CP154825.1"/>
</dbReference>
<dbReference type="EMBL" id="PTIX01000011">
    <property type="protein sequence ID" value="PPK66232.1"/>
    <property type="molecule type" value="Genomic_DNA"/>
</dbReference>
<evidence type="ECO:0000313" key="3">
    <source>
        <dbReference type="EMBL" id="PPK66232.1"/>
    </source>
</evidence>
<protein>
    <submittedName>
        <fullName evidence="3">Uncharacterized protein</fullName>
    </submittedName>
</protein>
<feature type="region of interest" description="Disordered" evidence="1">
    <location>
        <begin position="1"/>
        <end position="35"/>
    </location>
</feature>
<sequence>MDSSPRDNADDIGPDKKNDDPSTTRNSLSGSGSAVVQARDIRGGITQNAYHSPGRMGWTALLVCLLILGGLLLVNSLNDDPPVQSGIDDAEVPLVAAAVPAAQRCSSNWFTPKPVTGMWPRLHGGGFQSWTDVAPLADGASADTGEVMVTLQGRRPDRGVVITGITVEVLSRDTPPQGVVLNDQCGAPSTTGTSTSTSTNPDPA</sequence>
<keyword evidence="2" id="KW-0812">Transmembrane</keyword>
<keyword evidence="2" id="KW-0472">Membrane</keyword>
<organism evidence="3 4">
    <name type="scientific">Actinokineospora auranticolor</name>
    <dbReference type="NCBI Taxonomy" id="155976"/>
    <lineage>
        <taxon>Bacteria</taxon>
        <taxon>Bacillati</taxon>
        <taxon>Actinomycetota</taxon>
        <taxon>Actinomycetes</taxon>
        <taxon>Pseudonocardiales</taxon>
        <taxon>Pseudonocardiaceae</taxon>
        <taxon>Actinokineospora</taxon>
    </lineage>
</organism>
<dbReference type="Proteomes" id="UP000239203">
    <property type="component" value="Unassembled WGS sequence"/>
</dbReference>
<name>A0A2S6GLW9_9PSEU</name>
<evidence type="ECO:0000313" key="4">
    <source>
        <dbReference type="Proteomes" id="UP000239203"/>
    </source>
</evidence>
<feature type="compositionally biased region" description="Basic and acidic residues" evidence="1">
    <location>
        <begin position="1"/>
        <end position="22"/>
    </location>
</feature>
<evidence type="ECO:0000256" key="2">
    <source>
        <dbReference type="SAM" id="Phobius"/>
    </source>
</evidence>
<reference evidence="3 4" key="1">
    <citation type="submission" date="2018-02" db="EMBL/GenBank/DDBJ databases">
        <title>Genomic Encyclopedia of Archaeal and Bacterial Type Strains, Phase II (KMG-II): from individual species to whole genera.</title>
        <authorList>
            <person name="Goeker M."/>
        </authorList>
    </citation>
    <scope>NUCLEOTIDE SEQUENCE [LARGE SCALE GENOMIC DNA]</scope>
    <source>
        <strain evidence="3 4">YU 961-1</strain>
    </source>
</reference>
<keyword evidence="2" id="KW-1133">Transmembrane helix</keyword>
<feature type="transmembrane region" description="Helical" evidence="2">
    <location>
        <begin position="56"/>
        <end position="74"/>
    </location>
</feature>
<proteinExistence type="predicted"/>
<accession>A0A2S6GLW9</accession>
<feature type="region of interest" description="Disordered" evidence="1">
    <location>
        <begin position="175"/>
        <end position="204"/>
    </location>
</feature>
<gene>
    <name evidence="3" type="ORF">CLV40_111196</name>
</gene>